<proteinExistence type="predicted"/>
<sequence length="232" mass="26635">MLQAAYTLKHSTWRQINTKQKHPEPAYEQCDTSIKFVGYPNRRMEGRLALDRRLPFPRQCAGAKSPVTEYRLDGAHDLLSKSFIDLKATDSNPKLIFYIVEMANEHTGKPKEFDKSALNNAVLWCLSVFVLLFSGYGLYRQHCLEQRVLVLEKEQLMLKKLVQQNPVDPEKLLRRETRDANDCICPADKKTELAYIYNISMEVVVIPGADSAATIDLRQWLTNEICTDSQLL</sequence>
<name>A0ABN8ATL5_CHISP</name>
<keyword evidence="1" id="KW-0812">Transmembrane</keyword>
<reference evidence="2" key="1">
    <citation type="submission" date="2021-12" db="EMBL/GenBank/DDBJ databases">
        <authorList>
            <person name="King R."/>
        </authorList>
    </citation>
    <scope>NUCLEOTIDE SEQUENCE</scope>
</reference>
<gene>
    <name evidence="2" type="ORF">CHILSU_LOCUS2396</name>
</gene>
<evidence type="ECO:0000313" key="2">
    <source>
        <dbReference type="EMBL" id="CAH0399260.1"/>
    </source>
</evidence>
<keyword evidence="3" id="KW-1185">Reference proteome</keyword>
<protein>
    <submittedName>
        <fullName evidence="2">Uncharacterized protein</fullName>
    </submittedName>
</protein>
<evidence type="ECO:0000256" key="1">
    <source>
        <dbReference type="SAM" id="Phobius"/>
    </source>
</evidence>
<evidence type="ECO:0000313" key="3">
    <source>
        <dbReference type="Proteomes" id="UP001153292"/>
    </source>
</evidence>
<feature type="transmembrane region" description="Helical" evidence="1">
    <location>
        <begin position="121"/>
        <end position="139"/>
    </location>
</feature>
<organism evidence="2 3">
    <name type="scientific">Chilo suppressalis</name>
    <name type="common">Asiatic rice borer moth</name>
    <dbReference type="NCBI Taxonomy" id="168631"/>
    <lineage>
        <taxon>Eukaryota</taxon>
        <taxon>Metazoa</taxon>
        <taxon>Ecdysozoa</taxon>
        <taxon>Arthropoda</taxon>
        <taxon>Hexapoda</taxon>
        <taxon>Insecta</taxon>
        <taxon>Pterygota</taxon>
        <taxon>Neoptera</taxon>
        <taxon>Endopterygota</taxon>
        <taxon>Lepidoptera</taxon>
        <taxon>Glossata</taxon>
        <taxon>Ditrysia</taxon>
        <taxon>Pyraloidea</taxon>
        <taxon>Crambidae</taxon>
        <taxon>Crambinae</taxon>
        <taxon>Chilo</taxon>
    </lineage>
</organism>
<dbReference type="EMBL" id="OU963906">
    <property type="protein sequence ID" value="CAH0399260.1"/>
    <property type="molecule type" value="Genomic_DNA"/>
</dbReference>
<keyword evidence="1" id="KW-0472">Membrane</keyword>
<keyword evidence="1" id="KW-1133">Transmembrane helix</keyword>
<dbReference type="Proteomes" id="UP001153292">
    <property type="component" value="Chromosome 13"/>
</dbReference>
<accession>A0ABN8ATL5</accession>